<accession>A0ABW3T449</accession>
<evidence type="ECO:0000313" key="2">
    <source>
        <dbReference type="EMBL" id="MFD1190782.1"/>
    </source>
</evidence>
<comment type="caution">
    <text evidence="2">The sequence shown here is derived from an EMBL/GenBank/DDBJ whole genome shotgun (WGS) entry which is preliminary data.</text>
</comment>
<evidence type="ECO:0000256" key="1">
    <source>
        <dbReference type="SAM" id="SignalP"/>
    </source>
</evidence>
<feature type="chain" id="PRO_5047226674" description="Heparinase II/III-like protein" evidence="1">
    <location>
        <begin position="24"/>
        <end position="643"/>
    </location>
</feature>
<dbReference type="Proteomes" id="UP001597216">
    <property type="component" value="Unassembled WGS sequence"/>
</dbReference>
<organism evidence="2 3">
    <name type="scientific">Phenylobacterium conjunctum</name>
    <dbReference type="NCBI Taxonomy" id="1298959"/>
    <lineage>
        <taxon>Bacteria</taxon>
        <taxon>Pseudomonadati</taxon>
        <taxon>Pseudomonadota</taxon>
        <taxon>Alphaproteobacteria</taxon>
        <taxon>Caulobacterales</taxon>
        <taxon>Caulobacteraceae</taxon>
        <taxon>Phenylobacterium</taxon>
    </lineage>
</organism>
<dbReference type="RefSeq" id="WP_377353388.1">
    <property type="nucleotide sequence ID" value="NZ_JBHTLQ010000017.1"/>
</dbReference>
<reference evidence="3" key="1">
    <citation type="journal article" date="2019" name="Int. J. Syst. Evol. Microbiol.">
        <title>The Global Catalogue of Microorganisms (GCM) 10K type strain sequencing project: providing services to taxonomists for standard genome sequencing and annotation.</title>
        <authorList>
            <consortium name="The Broad Institute Genomics Platform"/>
            <consortium name="The Broad Institute Genome Sequencing Center for Infectious Disease"/>
            <person name="Wu L."/>
            <person name="Ma J."/>
        </authorList>
    </citation>
    <scope>NUCLEOTIDE SEQUENCE [LARGE SCALE GENOMIC DNA]</scope>
    <source>
        <strain evidence="3">CCUG 55074</strain>
    </source>
</reference>
<evidence type="ECO:0008006" key="4">
    <source>
        <dbReference type="Google" id="ProtNLM"/>
    </source>
</evidence>
<evidence type="ECO:0000313" key="3">
    <source>
        <dbReference type="Proteomes" id="UP001597216"/>
    </source>
</evidence>
<protein>
    <recommendedName>
        <fullName evidence="4">Heparinase II/III-like protein</fullName>
    </recommendedName>
</protein>
<gene>
    <name evidence="2" type="ORF">ACFQ27_09340</name>
</gene>
<proteinExistence type="predicted"/>
<keyword evidence="1" id="KW-0732">Signal</keyword>
<keyword evidence="3" id="KW-1185">Reference proteome</keyword>
<feature type="signal peptide" evidence="1">
    <location>
        <begin position="1"/>
        <end position="23"/>
    </location>
</feature>
<name>A0ABW3T449_9CAUL</name>
<sequence length="643" mass="70052">MTRWRRGAMLAGLLILAAATAAAAVVTVQDLRANRAVEVSRSTVANATDTGETALLQRLAAGGQADTADLAPSLAFIDAHNDCSDFRLATLLRARLAYGSAFSQEAQARLKRTLVAFPYWMDVKGSGGPMVYWSENHQILFAQAEFLAGGLYPAALFADGRTGADHRAQARDRITFWLDQRWRFGFSEWNSHYYLEDIAALANLADFAQAPEVSRKAEIILDLLMLDLAGRSLHGEFIATSGRLYENNAKTGDEAVRRVLRHAFVQRQAPGSAHGLEINLFLSRYAAPPVLAAIAADPGAAVIRTSTGRDPGELAADRALADPERRIMAQWGMEAFTNPEGVSQSMRYIRGHGLLANPFLSGFRQLNYRALSPALPWLSRTLDLPTNGTVLGRADVYAWRTSNLVMSTTQAHRPGGFGNQQRVFIATFGPGLTVFHSHPAVRPGEPPPNGNSPGYWTGSGRLPLSCQDGPVNLSLYRLPKTPGFGRKTHLEFTHLYAPRARFDQVILEPTQLFLRKGEAWLAVSATAPLEPAGPDEIIQRGRETAWVTEASSARAETFSAFVARVRANPPRLDKGVLAYRAGGHPLTAAMAKGCARDGRPLDTAYPRHASPYAQVPRDSEAIDIAFAGHALRLDFQAGTREMH</sequence>
<dbReference type="EMBL" id="JBHTLQ010000017">
    <property type="protein sequence ID" value="MFD1190782.1"/>
    <property type="molecule type" value="Genomic_DNA"/>
</dbReference>